<proteinExistence type="predicted"/>
<reference evidence="1 2" key="1">
    <citation type="journal article" date="2010" name="DNA Res.">
        <title>Genome sequence of Kitasatospora setae NBRC 14216T: an evolutionary snapshot of the family Streptomycetaceae.</title>
        <authorList>
            <person name="Ichikawa N."/>
            <person name="Oguchi A."/>
            <person name="Ikeda H."/>
            <person name="Ishikawa J."/>
            <person name="Kitani S."/>
            <person name="Watanabe Y."/>
            <person name="Nakamura S."/>
            <person name="Katano Y."/>
            <person name="Kishi E."/>
            <person name="Sasagawa M."/>
            <person name="Ankai A."/>
            <person name="Fukui S."/>
            <person name="Hashimoto Y."/>
            <person name="Kamata S."/>
            <person name="Otoguro M."/>
            <person name="Tanikawa S."/>
            <person name="Nihira T."/>
            <person name="Horinouchi S."/>
            <person name="Ohnishi Y."/>
            <person name="Hayakawa M."/>
            <person name="Kuzuyama T."/>
            <person name="Arisawa A."/>
            <person name="Nomoto F."/>
            <person name="Miura H."/>
            <person name="Takahashi Y."/>
            <person name="Fujita N."/>
        </authorList>
    </citation>
    <scope>NUCLEOTIDE SEQUENCE [LARGE SCALE GENOMIC DNA]</scope>
    <source>
        <strain evidence="2">ATCC 33774 / DSM 43861 / JCM 3304 / KCC A-0304 / NBRC 14216 / KM-6054</strain>
    </source>
</reference>
<sequence>MVRGGAEVDVVVTARTLVRDLLVQADRIDPAATADRGLTTLLPGERAVIRIRGLAATPSGAWVRAAVFCVEPS</sequence>
<dbReference type="EMBL" id="AP010968">
    <property type="protein sequence ID" value="BAJ26949.1"/>
    <property type="molecule type" value="Genomic_DNA"/>
</dbReference>
<protein>
    <submittedName>
        <fullName evidence="1">Uncharacterized protein</fullName>
    </submittedName>
</protein>
<dbReference type="STRING" id="452652.KSE_11150"/>
<dbReference type="AlphaFoldDB" id="E4N6W8"/>
<accession>E4N6W8</accession>
<evidence type="ECO:0000313" key="2">
    <source>
        <dbReference type="Proteomes" id="UP000007076"/>
    </source>
</evidence>
<organism evidence="1 2">
    <name type="scientific">Kitasatospora setae (strain ATCC 33774 / DSM 43861 / JCM 3304 / KCC A-0304 / NBRC 14216 / KM-6054)</name>
    <name type="common">Streptomyces setae</name>
    <dbReference type="NCBI Taxonomy" id="452652"/>
    <lineage>
        <taxon>Bacteria</taxon>
        <taxon>Bacillati</taxon>
        <taxon>Actinomycetota</taxon>
        <taxon>Actinomycetes</taxon>
        <taxon>Kitasatosporales</taxon>
        <taxon>Streptomycetaceae</taxon>
        <taxon>Kitasatospora</taxon>
    </lineage>
</organism>
<gene>
    <name evidence="1" type="ordered locus">KSE_11150</name>
</gene>
<evidence type="ECO:0000313" key="1">
    <source>
        <dbReference type="EMBL" id="BAJ26949.1"/>
    </source>
</evidence>
<name>E4N6W8_KITSK</name>
<dbReference type="KEGG" id="ksk:KSE_11150"/>
<dbReference type="PATRIC" id="fig|452652.3.peg.1110"/>
<keyword evidence="2" id="KW-1185">Reference proteome</keyword>
<dbReference type="HOGENOM" id="CLU_2699803_0_0_11"/>
<dbReference type="Proteomes" id="UP000007076">
    <property type="component" value="Chromosome"/>
</dbReference>